<dbReference type="STRING" id="1797529.A2570_03120"/>
<dbReference type="InterPro" id="IPR038584">
    <property type="entry name" value="Ribosomal_bL33_sf"/>
</dbReference>
<comment type="caution">
    <text evidence="6">The sequence shown here is derived from an EMBL/GenBank/DDBJ whole genome shotgun (WGS) entry which is preliminary data.</text>
</comment>
<name>A0A1G1XJR0_9BACT</name>
<evidence type="ECO:0000256" key="3">
    <source>
        <dbReference type="ARBA" id="ARBA00023274"/>
    </source>
</evidence>
<dbReference type="InterPro" id="IPR001705">
    <property type="entry name" value="Ribosomal_bL33"/>
</dbReference>
<dbReference type="Gene3D" id="2.20.28.120">
    <property type="entry name" value="Ribosomal protein L33"/>
    <property type="match status" value="1"/>
</dbReference>
<sequence>MAKSKSKFSENLIRFQCTVCKQFNYFSRKNKKLVERKLEYSKYCRHCRKHTKHKEAKKK</sequence>
<dbReference type="GO" id="GO:0005737">
    <property type="term" value="C:cytoplasm"/>
    <property type="evidence" value="ECO:0007669"/>
    <property type="project" value="UniProtKB-ARBA"/>
</dbReference>
<keyword evidence="2 5" id="KW-0689">Ribosomal protein</keyword>
<dbReference type="GO" id="GO:0003735">
    <property type="term" value="F:structural constituent of ribosome"/>
    <property type="evidence" value="ECO:0007669"/>
    <property type="project" value="InterPro"/>
</dbReference>
<protein>
    <recommendedName>
        <fullName evidence="4 5">Large ribosomal subunit protein bL33</fullName>
    </recommendedName>
</protein>
<dbReference type="NCBIfam" id="NF001764">
    <property type="entry name" value="PRK00504.1"/>
    <property type="match status" value="1"/>
</dbReference>
<evidence type="ECO:0000313" key="6">
    <source>
        <dbReference type="EMBL" id="OGY40248.1"/>
    </source>
</evidence>
<evidence type="ECO:0000256" key="4">
    <source>
        <dbReference type="ARBA" id="ARBA00035176"/>
    </source>
</evidence>
<comment type="similarity">
    <text evidence="1 5">Belongs to the bacterial ribosomal protein bL33 family.</text>
</comment>
<dbReference type="Proteomes" id="UP000178570">
    <property type="component" value="Unassembled WGS sequence"/>
</dbReference>
<evidence type="ECO:0000313" key="7">
    <source>
        <dbReference type="Proteomes" id="UP000178570"/>
    </source>
</evidence>
<dbReference type="GO" id="GO:1990904">
    <property type="term" value="C:ribonucleoprotein complex"/>
    <property type="evidence" value="ECO:0007669"/>
    <property type="project" value="UniProtKB-KW"/>
</dbReference>
<keyword evidence="3 5" id="KW-0687">Ribonucleoprotein</keyword>
<dbReference type="InterPro" id="IPR011332">
    <property type="entry name" value="Ribosomal_zn-bd"/>
</dbReference>
<reference evidence="6 7" key="1">
    <citation type="journal article" date="2016" name="Nat. Commun.">
        <title>Thousands of microbial genomes shed light on interconnected biogeochemical processes in an aquifer system.</title>
        <authorList>
            <person name="Anantharaman K."/>
            <person name="Brown C.T."/>
            <person name="Hug L.A."/>
            <person name="Sharon I."/>
            <person name="Castelle C.J."/>
            <person name="Probst A.J."/>
            <person name="Thomas B.C."/>
            <person name="Singh A."/>
            <person name="Wilkins M.J."/>
            <person name="Karaoz U."/>
            <person name="Brodie E.L."/>
            <person name="Williams K.H."/>
            <person name="Hubbard S.S."/>
            <person name="Banfield J.F."/>
        </authorList>
    </citation>
    <scope>NUCLEOTIDE SEQUENCE [LARGE SCALE GENOMIC DNA]</scope>
</reference>
<accession>A0A1G1XJR0</accession>
<dbReference type="SUPFAM" id="SSF57829">
    <property type="entry name" value="Zn-binding ribosomal proteins"/>
    <property type="match status" value="1"/>
</dbReference>
<dbReference type="NCBIfam" id="TIGR01023">
    <property type="entry name" value="rpmG_bact"/>
    <property type="match status" value="1"/>
</dbReference>
<evidence type="ECO:0000256" key="5">
    <source>
        <dbReference type="HAMAP-Rule" id="MF_00294"/>
    </source>
</evidence>
<dbReference type="EMBL" id="MHHY01000009">
    <property type="protein sequence ID" value="OGY40248.1"/>
    <property type="molecule type" value="Genomic_DNA"/>
</dbReference>
<organism evidence="6 7">
    <name type="scientific">Candidatus Brennerbacteria bacterium RIFOXYD1_FULL_41_16</name>
    <dbReference type="NCBI Taxonomy" id="1797529"/>
    <lineage>
        <taxon>Bacteria</taxon>
        <taxon>Candidatus Brenneribacteriota</taxon>
    </lineage>
</organism>
<dbReference type="HAMAP" id="MF_00294">
    <property type="entry name" value="Ribosomal_bL33"/>
    <property type="match status" value="1"/>
</dbReference>
<dbReference type="Pfam" id="PF00471">
    <property type="entry name" value="Ribosomal_L33"/>
    <property type="match status" value="1"/>
</dbReference>
<dbReference type="GO" id="GO:0005840">
    <property type="term" value="C:ribosome"/>
    <property type="evidence" value="ECO:0007669"/>
    <property type="project" value="UniProtKB-KW"/>
</dbReference>
<evidence type="ECO:0000256" key="1">
    <source>
        <dbReference type="ARBA" id="ARBA00007596"/>
    </source>
</evidence>
<evidence type="ECO:0000256" key="2">
    <source>
        <dbReference type="ARBA" id="ARBA00022980"/>
    </source>
</evidence>
<dbReference type="GO" id="GO:0006412">
    <property type="term" value="P:translation"/>
    <property type="evidence" value="ECO:0007669"/>
    <property type="project" value="UniProtKB-UniRule"/>
</dbReference>
<gene>
    <name evidence="5" type="primary">rpmG</name>
    <name evidence="6" type="ORF">A2570_03120</name>
</gene>
<dbReference type="AlphaFoldDB" id="A0A1G1XJR0"/>
<proteinExistence type="inferred from homology"/>